<name>A0A0G0G1J2_9BACT</name>
<dbReference type="Proteomes" id="UP000186383">
    <property type="component" value="Unassembled WGS sequence"/>
</dbReference>
<sequence length="391" mass="44726">MRTFFNLKNKKELALVFDIGSSSIGGALFEIQKLGIPKIVLSIREPIIFEDRIDINKFLSSTLKSIEIVAERISTMGFGKPSKIFCVLSSPWYASQTRVIKLEKDTPFLFTSKLADSLIQKEVSLFEEENLVKFSSNDNKVRLIEFKNMKTMLNGYTTSDPLNKKAKKLEMTIFLSMSGDKILKKIEETIFKRFHAESIKFSSFVMASFTVARDIFVHQSNFLLVDIAGEVTDISMTKKDILINSISYPLGRNFIIRGVAKSLNCTLGEAESFISLYKNGHATEYVEKKLEPIINKLKNEWLSKFQESLVNLSDDISVPATIFITVDQDLIDFFSEIIKTEQFNKYTLAELEFKIIFLDVKILNGITTFKDNTNRDPFLIIESIYLNRFIC</sequence>
<evidence type="ECO:0000313" key="1">
    <source>
        <dbReference type="EMBL" id="KKP85617.1"/>
    </source>
</evidence>
<evidence type="ECO:0008006" key="3">
    <source>
        <dbReference type="Google" id="ProtNLM"/>
    </source>
</evidence>
<accession>A0A0G0G1J2</accession>
<reference evidence="1 2" key="1">
    <citation type="journal article" date="2015" name="Nature">
        <title>rRNA introns, odd ribosomes, and small enigmatic genomes across a large radiation of phyla.</title>
        <authorList>
            <person name="Brown C.T."/>
            <person name="Hug L.A."/>
            <person name="Thomas B.C."/>
            <person name="Sharon I."/>
            <person name="Castelle C.J."/>
            <person name="Singh A."/>
            <person name="Wilkins M.J."/>
            <person name="Williams K.H."/>
            <person name="Banfield J.F."/>
        </authorList>
    </citation>
    <scope>NUCLEOTIDE SEQUENCE [LARGE SCALE GENOMIC DNA]</scope>
</reference>
<organism evidence="1 2">
    <name type="scientific">Candidatus Nomurabacteria bacterium GW2011_GWA1_35_8</name>
    <dbReference type="NCBI Taxonomy" id="1618727"/>
    <lineage>
        <taxon>Bacteria</taxon>
        <taxon>Candidatus Nomuraibacteriota</taxon>
    </lineage>
</organism>
<dbReference type="EMBL" id="LBQW01000012">
    <property type="protein sequence ID" value="KKP85617.1"/>
    <property type="molecule type" value="Genomic_DNA"/>
</dbReference>
<gene>
    <name evidence="1" type="ORF">UR88_C0012G0007</name>
</gene>
<evidence type="ECO:0000313" key="2">
    <source>
        <dbReference type="Proteomes" id="UP000186383"/>
    </source>
</evidence>
<protein>
    <recommendedName>
        <fullName evidence="3">Cell division protein FtsA</fullName>
    </recommendedName>
</protein>
<dbReference type="PATRIC" id="fig|1618727.3.peg.240"/>
<dbReference type="Gene3D" id="3.30.420.40">
    <property type="match status" value="1"/>
</dbReference>
<comment type="caution">
    <text evidence="1">The sequence shown here is derived from an EMBL/GenBank/DDBJ whole genome shotgun (WGS) entry which is preliminary data.</text>
</comment>
<dbReference type="AlphaFoldDB" id="A0A0G0G1J2"/>
<proteinExistence type="predicted"/>